<evidence type="ECO:0000313" key="9">
    <source>
        <dbReference type="Proteomes" id="UP001174691"/>
    </source>
</evidence>
<gene>
    <name evidence="8" type="ORF">NKR19_g4307</name>
</gene>
<keyword evidence="3" id="KW-0862">Zinc</keyword>
<dbReference type="AlphaFoldDB" id="A0AA38RSM0"/>
<feature type="region of interest" description="Disordered" evidence="6">
    <location>
        <begin position="1"/>
        <end position="25"/>
    </location>
</feature>
<reference evidence="8" key="1">
    <citation type="submission" date="2022-07" db="EMBL/GenBank/DDBJ databases">
        <title>Fungi with potential for degradation of polypropylene.</title>
        <authorList>
            <person name="Gostincar C."/>
        </authorList>
    </citation>
    <scope>NUCLEOTIDE SEQUENCE</scope>
    <source>
        <strain evidence="8">EXF-13287</strain>
    </source>
</reference>
<keyword evidence="1" id="KW-0479">Metal-binding</keyword>
<dbReference type="PANTHER" id="PTHR33680:SF1">
    <property type="entry name" value="OS05G0489500 PROTEIN"/>
    <property type="match status" value="1"/>
</dbReference>
<keyword evidence="5" id="KW-0175">Coiled coil</keyword>
<feature type="compositionally biased region" description="Polar residues" evidence="6">
    <location>
        <begin position="288"/>
        <end position="313"/>
    </location>
</feature>
<feature type="compositionally biased region" description="Basic and acidic residues" evidence="6">
    <location>
        <begin position="158"/>
        <end position="173"/>
    </location>
</feature>
<dbReference type="PANTHER" id="PTHR33680">
    <property type="entry name" value="OS07G0190500 PROTEIN"/>
    <property type="match status" value="1"/>
</dbReference>
<dbReference type="InterPro" id="IPR010666">
    <property type="entry name" value="Znf_GRF"/>
</dbReference>
<feature type="region of interest" description="Disordered" evidence="6">
    <location>
        <begin position="128"/>
        <end position="199"/>
    </location>
</feature>
<keyword evidence="9" id="KW-1185">Reference proteome</keyword>
<sequence>MFRTPRKSSYKAGGRTPGSSSRDASKGLFENGQWYCDCEPRLPAVHLQTKKKGKNNGRWFYTCQLERKKQCGFFLWEDAAQAREKEYLFSGGREKDESMIRTHIGSSPPPLPEGLRSSYAAPGLLQTQQSTPGFGEGSRGFSLSTVSTGDEMDFMSAADRESQRRSAERRIKMEEEEEEEDGAMSGARPSGKRKRDIFVGDSDEDEFSAGLGADEERVMLALAESATQSQMSKRRETQQFATPSAQRTHDVLHGMPTPNTGTVGRNSLLIATEQRERDDKRQRLDIPSTPSHPRSGSNSSTVQPPCMPQSSASGAEDYPITEEVMAVLAGVPMLNDNVTSAVRRTLNDYALRMKGVERGRDMVRTVVKAKDAKIAELQARVAHLEQQRTADRERIRTLASLVKDMS</sequence>
<evidence type="ECO:0000256" key="1">
    <source>
        <dbReference type="ARBA" id="ARBA00022723"/>
    </source>
</evidence>
<feature type="domain" description="GRF-type" evidence="7">
    <location>
        <begin position="36"/>
        <end position="80"/>
    </location>
</feature>
<evidence type="ECO:0000256" key="6">
    <source>
        <dbReference type="SAM" id="MobiDB-lite"/>
    </source>
</evidence>
<keyword evidence="2 4" id="KW-0863">Zinc-finger</keyword>
<dbReference type="Pfam" id="PF06839">
    <property type="entry name" value="Zn_ribbon_GRF"/>
    <property type="match status" value="1"/>
</dbReference>
<dbReference type="PROSITE" id="PS51999">
    <property type="entry name" value="ZF_GRF"/>
    <property type="match status" value="1"/>
</dbReference>
<evidence type="ECO:0000256" key="3">
    <source>
        <dbReference type="ARBA" id="ARBA00022833"/>
    </source>
</evidence>
<protein>
    <recommendedName>
        <fullName evidence="7">GRF-type domain-containing protein</fullName>
    </recommendedName>
</protein>
<comment type="caution">
    <text evidence="8">The sequence shown here is derived from an EMBL/GenBank/DDBJ whole genome shotgun (WGS) entry which is preliminary data.</text>
</comment>
<dbReference type="GO" id="GO:0008270">
    <property type="term" value="F:zinc ion binding"/>
    <property type="evidence" value="ECO:0007669"/>
    <property type="project" value="UniProtKB-KW"/>
</dbReference>
<accession>A0AA38RSM0</accession>
<evidence type="ECO:0000259" key="7">
    <source>
        <dbReference type="PROSITE" id="PS51999"/>
    </source>
</evidence>
<evidence type="ECO:0000256" key="4">
    <source>
        <dbReference type="PROSITE-ProRule" id="PRU01343"/>
    </source>
</evidence>
<feature type="compositionally biased region" description="Basic and acidic residues" evidence="6">
    <location>
        <begin position="273"/>
        <end position="284"/>
    </location>
</feature>
<evidence type="ECO:0000256" key="5">
    <source>
        <dbReference type="SAM" id="Coils"/>
    </source>
</evidence>
<feature type="coiled-coil region" evidence="5">
    <location>
        <begin position="367"/>
        <end position="394"/>
    </location>
</feature>
<dbReference type="Proteomes" id="UP001174691">
    <property type="component" value="Unassembled WGS sequence"/>
</dbReference>
<evidence type="ECO:0000313" key="8">
    <source>
        <dbReference type="EMBL" id="KAJ9155912.1"/>
    </source>
</evidence>
<name>A0AA38RSM0_9PEZI</name>
<evidence type="ECO:0000256" key="2">
    <source>
        <dbReference type="ARBA" id="ARBA00022771"/>
    </source>
</evidence>
<feature type="region of interest" description="Disordered" evidence="6">
    <location>
        <begin position="225"/>
        <end position="315"/>
    </location>
</feature>
<dbReference type="EMBL" id="JANBVN010000053">
    <property type="protein sequence ID" value="KAJ9155912.1"/>
    <property type="molecule type" value="Genomic_DNA"/>
</dbReference>
<proteinExistence type="predicted"/>
<organism evidence="8 9">
    <name type="scientific">Coniochaeta hoffmannii</name>
    <dbReference type="NCBI Taxonomy" id="91930"/>
    <lineage>
        <taxon>Eukaryota</taxon>
        <taxon>Fungi</taxon>
        <taxon>Dikarya</taxon>
        <taxon>Ascomycota</taxon>
        <taxon>Pezizomycotina</taxon>
        <taxon>Sordariomycetes</taxon>
        <taxon>Sordariomycetidae</taxon>
        <taxon>Coniochaetales</taxon>
        <taxon>Coniochaetaceae</taxon>
        <taxon>Coniochaeta</taxon>
    </lineage>
</organism>